<gene>
    <name evidence="2" type="ORF">DFR70_12340</name>
</gene>
<sequence>MNAMEFAAARDERTLQDFGQHVIDQMIETSRHLMELQRNSPLNELQRKARSKRNRFNA</sequence>
<feature type="region of interest" description="Disordered" evidence="1">
    <location>
        <begin position="38"/>
        <end position="58"/>
    </location>
</feature>
<name>A0A318JTY0_9NOCA</name>
<dbReference type="Proteomes" id="UP000247569">
    <property type="component" value="Unassembled WGS sequence"/>
</dbReference>
<protein>
    <submittedName>
        <fullName evidence="2">Uncharacterized protein</fullName>
    </submittedName>
</protein>
<dbReference type="AlphaFoldDB" id="A0A318JTY0"/>
<evidence type="ECO:0000256" key="1">
    <source>
        <dbReference type="SAM" id="MobiDB-lite"/>
    </source>
</evidence>
<evidence type="ECO:0000313" key="2">
    <source>
        <dbReference type="EMBL" id="PXX54746.1"/>
    </source>
</evidence>
<reference evidence="2 3" key="1">
    <citation type="submission" date="2018-05" db="EMBL/GenBank/DDBJ databases">
        <title>Genomic Encyclopedia of Type Strains, Phase IV (KMG-IV): sequencing the most valuable type-strain genomes for metagenomic binning, comparative biology and taxonomic classification.</title>
        <authorList>
            <person name="Goeker M."/>
        </authorList>
    </citation>
    <scope>NUCLEOTIDE SEQUENCE [LARGE SCALE GENOMIC DNA]</scope>
    <source>
        <strain evidence="2 3">DSM 44704</strain>
    </source>
</reference>
<proteinExistence type="predicted"/>
<evidence type="ECO:0000313" key="3">
    <source>
        <dbReference type="Proteomes" id="UP000247569"/>
    </source>
</evidence>
<accession>A0A318JTY0</accession>
<feature type="compositionally biased region" description="Basic residues" evidence="1">
    <location>
        <begin position="48"/>
        <end position="58"/>
    </location>
</feature>
<organism evidence="2 3">
    <name type="scientific">Nocardia tenerifensis</name>
    <dbReference type="NCBI Taxonomy" id="228006"/>
    <lineage>
        <taxon>Bacteria</taxon>
        <taxon>Bacillati</taxon>
        <taxon>Actinomycetota</taxon>
        <taxon>Actinomycetes</taxon>
        <taxon>Mycobacteriales</taxon>
        <taxon>Nocardiaceae</taxon>
        <taxon>Nocardia</taxon>
    </lineage>
</organism>
<keyword evidence="3" id="KW-1185">Reference proteome</keyword>
<dbReference type="EMBL" id="QJKF01000023">
    <property type="protein sequence ID" value="PXX54746.1"/>
    <property type="molecule type" value="Genomic_DNA"/>
</dbReference>
<comment type="caution">
    <text evidence="2">The sequence shown here is derived from an EMBL/GenBank/DDBJ whole genome shotgun (WGS) entry which is preliminary data.</text>
</comment>